<evidence type="ECO:0000313" key="1">
    <source>
        <dbReference type="EMBL" id="SFV65113.1"/>
    </source>
</evidence>
<accession>A0A1W1CHD8</accession>
<proteinExistence type="predicted"/>
<organism evidence="1">
    <name type="scientific">hydrothermal vent metagenome</name>
    <dbReference type="NCBI Taxonomy" id="652676"/>
    <lineage>
        <taxon>unclassified sequences</taxon>
        <taxon>metagenomes</taxon>
        <taxon>ecological metagenomes</taxon>
    </lineage>
</organism>
<dbReference type="EMBL" id="FPHN01000178">
    <property type="protein sequence ID" value="SFV65113.1"/>
    <property type="molecule type" value="Genomic_DNA"/>
</dbReference>
<protein>
    <submittedName>
        <fullName evidence="1">Uncharacterized protein</fullName>
    </submittedName>
</protein>
<name>A0A1W1CHD8_9ZZZZ</name>
<dbReference type="AlphaFoldDB" id="A0A1W1CHD8"/>
<gene>
    <name evidence="1" type="ORF">MNB_SV-14-972</name>
</gene>
<sequence length="115" mass="13509">MKRPKGFGKTYFSLSSILAYSVARTMNAQISAVTALITCRFSHEDEVEEDDPPTEILELHTFHNDFKPCLCNCYFNHLAHIMLHIHHYIPRCPYYTTYFAFRRTGVHPPFLHFIK</sequence>
<reference evidence="1" key="1">
    <citation type="submission" date="2016-10" db="EMBL/GenBank/DDBJ databases">
        <authorList>
            <person name="de Groot N.N."/>
        </authorList>
    </citation>
    <scope>NUCLEOTIDE SEQUENCE</scope>
</reference>